<comment type="caution">
    <text evidence="10">Lacks conserved residue(s) required for the propagation of feature annotation.</text>
</comment>
<comment type="function">
    <text evidence="10 11">Involved in cell wall formation. Catalyzes the final step in the synthesis of UDP-N-acetylmuramoyl-pentapeptide, the precursor of murein.</text>
</comment>
<accession>A0A212JK79</accession>
<feature type="domain" description="Mur ligase N-terminal catalytic" evidence="12">
    <location>
        <begin position="25"/>
        <end position="72"/>
    </location>
</feature>
<dbReference type="GO" id="GO:0008360">
    <property type="term" value="P:regulation of cell shape"/>
    <property type="evidence" value="ECO:0007669"/>
    <property type="project" value="UniProtKB-KW"/>
</dbReference>
<dbReference type="SUPFAM" id="SSF53244">
    <property type="entry name" value="MurD-like peptide ligases, peptide-binding domain"/>
    <property type="match status" value="1"/>
</dbReference>
<comment type="subcellular location">
    <subcellularLocation>
        <location evidence="10 11">Cytoplasm</location>
    </subcellularLocation>
</comment>
<dbReference type="InterPro" id="IPR036565">
    <property type="entry name" value="Mur-like_cat_sf"/>
</dbReference>
<feature type="domain" description="Mur ligase central" evidence="14">
    <location>
        <begin position="107"/>
        <end position="297"/>
    </location>
</feature>
<dbReference type="SUPFAM" id="SSF53623">
    <property type="entry name" value="MurD-like peptide ligases, catalytic domain"/>
    <property type="match status" value="1"/>
</dbReference>
<dbReference type="InterPro" id="IPR004101">
    <property type="entry name" value="Mur_ligase_C"/>
</dbReference>
<evidence type="ECO:0000313" key="15">
    <source>
        <dbReference type="EMBL" id="SBV99859.1"/>
    </source>
</evidence>
<keyword evidence="7 10" id="KW-0573">Peptidoglycan synthesis</keyword>
<keyword evidence="8 10" id="KW-0131">Cell cycle</keyword>
<gene>
    <name evidence="10 15" type="primary">murF</name>
    <name evidence="15" type="ORF">KL86APRO_11225</name>
</gene>
<dbReference type="Gene3D" id="3.40.1190.10">
    <property type="entry name" value="Mur-like, catalytic domain"/>
    <property type="match status" value="1"/>
</dbReference>
<evidence type="ECO:0000256" key="8">
    <source>
        <dbReference type="ARBA" id="ARBA00023306"/>
    </source>
</evidence>
<keyword evidence="4 10" id="KW-0547">Nucleotide-binding</keyword>
<dbReference type="Gene3D" id="3.90.190.20">
    <property type="entry name" value="Mur ligase, C-terminal domain"/>
    <property type="match status" value="1"/>
</dbReference>
<comment type="pathway">
    <text evidence="10 11">Cell wall biogenesis; peptidoglycan biosynthesis.</text>
</comment>
<dbReference type="AlphaFoldDB" id="A0A212JK79"/>
<dbReference type="InterPro" id="IPR013221">
    <property type="entry name" value="Mur_ligase_cen"/>
</dbReference>
<dbReference type="GO" id="GO:0047480">
    <property type="term" value="F:UDP-N-acetylmuramoyl-tripeptide-D-alanyl-D-alanine ligase activity"/>
    <property type="evidence" value="ECO:0007669"/>
    <property type="project" value="UniProtKB-UniRule"/>
</dbReference>
<dbReference type="GO" id="GO:0005737">
    <property type="term" value="C:cytoplasm"/>
    <property type="evidence" value="ECO:0007669"/>
    <property type="project" value="UniProtKB-SubCell"/>
</dbReference>
<evidence type="ECO:0000256" key="2">
    <source>
        <dbReference type="ARBA" id="ARBA00022598"/>
    </source>
</evidence>
<dbReference type="Pfam" id="PF08245">
    <property type="entry name" value="Mur_ligase_M"/>
    <property type="match status" value="1"/>
</dbReference>
<organism evidence="15">
    <name type="scientific">uncultured Alphaproteobacteria bacterium</name>
    <dbReference type="NCBI Taxonomy" id="91750"/>
    <lineage>
        <taxon>Bacteria</taxon>
        <taxon>Pseudomonadati</taxon>
        <taxon>Pseudomonadota</taxon>
        <taxon>Alphaproteobacteria</taxon>
        <taxon>environmental samples</taxon>
    </lineage>
</organism>
<evidence type="ECO:0000256" key="5">
    <source>
        <dbReference type="ARBA" id="ARBA00022840"/>
    </source>
</evidence>
<dbReference type="InterPro" id="IPR035911">
    <property type="entry name" value="MurE/MurF_N"/>
</dbReference>
<evidence type="ECO:0000256" key="6">
    <source>
        <dbReference type="ARBA" id="ARBA00022960"/>
    </source>
</evidence>
<evidence type="ECO:0000256" key="10">
    <source>
        <dbReference type="HAMAP-Rule" id="MF_02019"/>
    </source>
</evidence>
<keyword evidence="9 10" id="KW-0961">Cell wall biogenesis/degradation</keyword>
<name>A0A212JK79_9PROT</name>
<evidence type="ECO:0000256" key="4">
    <source>
        <dbReference type="ARBA" id="ARBA00022741"/>
    </source>
</evidence>
<keyword evidence="5 10" id="KW-0067">ATP-binding</keyword>
<reference evidence="15" key="1">
    <citation type="submission" date="2016-04" db="EMBL/GenBank/DDBJ databases">
        <authorList>
            <person name="Evans L.H."/>
            <person name="Alamgir A."/>
            <person name="Owens N."/>
            <person name="Weber N.D."/>
            <person name="Virtaneva K."/>
            <person name="Barbian K."/>
            <person name="Babar A."/>
            <person name="Rosenke K."/>
        </authorList>
    </citation>
    <scope>NUCLEOTIDE SEQUENCE</scope>
    <source>
        <strain evidence="15">86</strain>
    </source>
</reference>
<evidence type="ECO:0000256" key="3">
    <source>
        <dbReference type="ARBA" id="ARBA00022618"/>
    </source>
</evidence>
<dbReference type="EC" id="6.3.2.10" evidence="10 11"/>
<evidence type="ECO:0000256" key="11">
    <source>
        <dbReference type="RuleBase" id="RU004136"/>
    </source>
</evidence>
<keyword evidence="3 10" id="KW-0132">Cell division</keyword>
<dbReference type="EMBL" id="FLUO01000001">
    <property type="protein sequence ID" value="SBV99859.1"/>
    <property type="molecule type" value="Genomic_DNA"/>
</dbReference>
<evidence type="ECO:0000256" key="1">
    <source>
        <dbReference type="ARBA" id="ARBA00022490"/>
    </source>
</evidence>
<dbReference type="Pfam" id="PF01225">
    <property type="entry name" value="Mur_ligase"/>
    <property type="match status" value="1"/>
</dbReference>
<dbReference type="NCBIfam" id="TIGR01143">
    <property type="entry name" value="murF"/>
    <property type="match status" value="1"/>
</dbReference>
<dbReference type="PANTHER" id="PTHR43024:SF1">
    <property type="entry name" value="UDP-N-ACETYLMURAMOYL-TRIPEPTIDE--D-ALANYL-D-ALANINE LIGASE"/>
    <property type="match status" value="1"/>
</dbReference>
<dbReference type="GO" id="GO:0051301">
    <property type="term" value="P:cell division"/>
    <property type="evidence" value="ECO:0007669"/>
    <property type="project" value="UniProtKB-KW"/>
</dbReference>
<dbReference type="Pfam" id="PF02875">
    <property type="entry name" value="Mur_ligase_C"/>
    <property type="match status" value="1"/>
</dbReference>
<comment type="similarity">
    <text evidence="10">Belongs to the MurCDEF family. MurF subfamily.</text>
</comment>
<keyword evidence="2 10" id="KW-0436">Ligase</keyword>
<protein>
    <recommendedName>
        <fullName evidence="10 11">UDP-N-acetylmuramoyl-tripeptide--D-alanyl-D-alanine ligase</fullName>
        <ecNumber evidence="10 11">6.3.2.10</ecNumber>
    </recommendedName>
    <alternativeName>
        <fullName evidence="10">D-alanyl-D-alanine-adding enzyme</fullName>
    </alternativeName>
</protein>
<evidence type="ECO:0000259" key="13">
    <source>
        <dbReference type="Pfam" id="PF02875"/>
    </source>
</evidence>
<dbReference type="GO" id="GO:0008766">
    <property type="term" value="F:UDP-N-acetylmuramoylalanyl-D-glutamyl-2,6-diaminopimelate-D-alanyl-D-alanine ligase activity"/>
    <property type="evidence" value="ECO:0007669"/>
    <property type="project" value="RHEA"/>
</dbReference>
<proteinExistence type="inferred from homology"/>
<feature type="domain" description="Mur ligase C-terminal" evidence="13">
    <location>
        <begin position="336"/>
        <end position="450"/>
    </location>
</feature>
<dbReference type="InterPro" id="IPR051046">
    <property type="entry name" value="MurCDEF_CellWall_CoF430Synth"/>
</dbReference>
<dbReference type="GO" id="GO:0071555">
    <property type="term" value="P:cell wall organization"/>
    <property type="evidence" value="ECO:0007669"/>
    <property type="project" value="UniProtKB-KW"/>
</dbReference>
<dbReference type="InterPro" id="IPR000713">
    <property type="entry name" value="Mur_ligase_N"/>
</dbReference>
<dbReference type="Gene3D" id="3.40.1390.10">
    <property type="entry name" value="MurE/MurF, N-terminal domain"/>
    <property type="match status" value="1"/>
</dbReference>
<dbReference type="GO" id="GO:0009252">
    <property type="term" value="P:peptidoglycan biosynthetic process"/>
    <property type="evidence" value="ECO:0007669"/>
    <property type="project" value="UniProtKB-UniRule"/>
</dbReference>
<dbReference type="PANTHER" id="PTHR43024">
    <property type="entry name" value="UDP-N-ACETYLMURAMOYL-TRIPEPTIDE--D-ALANYL-D-ALANINE LIGASE"/>
    <property type="match status" value="1"/>
</dbReference>
<dbReference type="UniPathway" id="UPA00219"/>
<evidence type="ECO:0000259" key="14">
    <source>
        <dbReference type="Pfam" id="PF08245"/>
    </source>
</evidence>
<sequence length="466" mass="47858">MTTPLWTSAELEKVLKAKAGARFDVAGVSIDSRSVGEGDLFVALAGPSHDGHAFVADAFAAGAAAALVHADGAYPGPTIRVEDTLAALSTLGAAGRTRAARTKVVGVTGSVGKTGTKEMLGAILADQGATHISRGSHNNHWGVPLTLARLPRDSVYAVQEMGMNHTGELAALTRIARPDVAVITTVGPAHLEHFGDLAAIVAAKCEIFEGLTSGGTAVLPADHAFFGTMESAAKAAGAANVITFGAAESADLRLLSARVVALETRVEAEIGGQAVEFSLPFIGRHWAMNSLAALGAAIAAGADPARAIETLSAIRVPDGRGAITEVATDGGAFVLLDESYNANPQSLEAAIDALAAIANVRQMYGTGRAIAVLGDMFELGPTARALHRQVAQQLAAREVDRLFACGELMRSAYDAAPDAMRAAFADDAAALVAPLAAEIRPGDIVMIKGSHGMRMDRIVAALKARP</sequence>
<comment type="catalytic activity">
    <reaction evidence="10 11">
        <text>D-alanyl-D-alanine + UDP-N-acetyl-alpha-D-muramoyl-L-alanyl-gamma-D-glutamyl-meso-2,6-diaminopimelate + ATP = UDP-N-acetyl-alpha-D-muramoyl-L-alanyl-gamma-D-glutamyl-meso-2,6-diaminopimeloyl-D-alanyl-D-alanine + ADP + phosphate + H(+)</text>
        <dbReference type="Rhea" id="RHEA:28374"/>
        <dbReference type="ChEBI" id="CHEBI:15378"/>
        <dbReference type="ChEBI" id="CHEBI:30616"/>
        <dbReference type="ChEBI" id="CHEBI:43474"/>
        <dbReference type="ChEBI" id="CHEBI:57822"/>
        <dbReference type="ChEBI" id="CHEBI:61386"/>
        <dbReference type="ChEBI" id="CHEBI:83905"/>
        <dbReference type="ChEBI" id="CHEBI:456216"/>
        <dbReference type="EC" id="6.3.2.10"/>
    </reaction>
</comment>
<evidence type="ECO:0000259" key="12">
    <source>
        <dbReference type="Pfam" id="PF01225"/>
    </source>
</evidence>
<keyword evidence="1 10" id="KW-0963">Cytoplasm</keyword>
<evidence type="ECO:0000256" key="7">
    <source>
        <dbReference type="ARBA" id="ARBA00022984"/>
    </source>
</evidence>
<dbReference type="SUPFAM" id="SSF63418">
    <property type="entry name" value="MurE/MurF N-terminal domain"/>
    <property type="match status" value="1"/>
</dbReference>
<dbReference type="HAMAP" id="MF_02019">
    <property type="entry name" value="MurF"/>
    <property type="match status" value="1"/>
</dbReference>
<keyword evidence="6 10" id="KW-0133">Cell shape</keyword>
<evidence type="ECO:0000256" key="9">
    <source>
        <dbReference type="ARBA" id="ARBA00023316"/>
    </source>
</evidence>
<dbReference type="InterPro" id="IPR036615">
    <property type="entry name" value="Mur_ligase_C_dom_sf"/>
</dbReference>
<dbReference type="GO" id="GO:0005524">
    <property type="term" value="F:ATP binding"/>
    <property type="evidence" value="ECO:0007669"/>
    <property type="project" value="UniProtKB-UniRule"/>
</dbReference>
<dbReference type="InterPro" id="IPR005863">
    <property type="entry name" value="UDP-N-AcMur_synth"/>
</dbReference>